<dbReference type="Gene3D" id="2.40.160.20">
    <property type="match status" value="1"/>
</dbReference>
<evidence type="ECO:0000313" key="2">
    <source>
        <dbReference type="EMBL" id="CUI17839.1"/>
    </source>
</evidence>
<accession>A0A0U5JHD4</accession>
<keyword evidence="1" id="KW-0732">Signal</keyword>
<reference evidence="3" key="1">
    <citation type="submission" date="2015-09" db="EMBL/GenBank/DDBJ databases">
        <authorList>
            <person name="Bertelli C."/>
        </authorList>
    </citation>
    <scope>NUCLEOTIDE SEQUENCE [LARGE SCALE GENOMIC DNA]</scope>
    <source>
        <strain evidence="3">KNic</strain>
    </source>
</reference>
<dbReference type="AlphaFoldDB" id="A0A0U5JHD4"/>
<feature type="signal peptide" evidence="1">
    <location>
        <begin position="1"/>
        <end position="17"/>
    </location>
</feature>
<dbReference type="RefSeq" id="WP_059062068.1">
    <property type="nucleotide sequence ID" value="NZ_LN879502.1"/>
</dbReference>
<name>A0A0U5JHD4_9BACT</name>
<dbReference type="EMBL" id="LN879502">
    <property type="protein sequence ID" value="CUI17839.1"/>
    <property type="molecule type" value="Genomic_DNA"/>
</dbReference>
<sequence>MKYSFFFIFLLPFSLFASDWTMEVRAAYFSPSSKEVRHAYSKGWVDFQVESSRKLSDYVEVWAGVNWMNKHGHVEDYYAGLKEKTKLSVLPISVGLKFVYPLLRCLDVYVGVGGAYSFLKLKNDCDYSGYDSSLVSSPFKKHLRKSGWGGVAKLGVRWTLGPTTFIDLFADYFEQRFHVSRDSNMFHRHINCSGFKLGGGFGVYF</sequence>
<dbReference type="PATRIC" id="fig|389348.3.peg.2516"/>
<keyword evidence="3" id="KW-1185">Reference proteome</keyword>
<dbReference type="STRING" id="389348.PNK_2238"/>
<protein>
    <recommendedName>
        <fullName evidence="4">Outer membrane protein beta-barrel domain-containing protein</fullName>
    </recommendedName>
</protein>
<proteinExistence type="predicted"/>
<organism evidence="2 3">
    <name type="scientific">Candidatus Protochlamydia naegleriophila</name>
    <dbReference type="NCBI Taxonomy" id="389348"/>
    <lineage>
        <taxon>Bacteria</taxon>
        <taxon>Pseudomonadati</taxon>
        <taxon>Chlamydiota</taxon>
        <taxon>Chlamydiia</taxon>
        <taxon>Parachlamydiales</taxon>
        <taxon>Parachlamydiaceae</taxon>
        <taxon>Candidatus Protochlamydia</taxon>
    </lineage>
</organism>
<dbReference type="SUPFAM" id="SSF56925">
    <property type="entry name" value="OMPA-like"/>
    <property type="match status" value="1"/>
</dbReference>
<gene>
    <name evidence="2" type="ORF">PNK_2238</name>
</gene>
<dbReference type="Proteomes" id="UP000069902">
    <property type="component" value="Chromosome cPNK"/>
</dbReference>
<evidence type="ECO:0000256" key="1">
    <source>
        <dbReference type="SAM" id="SignalP"/>
    </source>
</evidence>
<feature type="chain" id="PRO_5006860485" description="Outer membrane protein beta-barrel domain-containing protein" evidence="1">
    <location>
        <begin position="18"/>
        <end position="205"/>
    </location>
</feature>
<dbReference type="InParanoid" id="A0A0U5JHD4"/>
<evidence type="ECO:0008006" key="4">
    <source>
        <dbReference type="Google" id="ProtNLM"/>
    </source>
</evidence>
<dbReference type="InterPro" id="IPR011250">
    <property type="entry name" value="OMP/PagP_B-barrel"/>
</dbReference>
<evidence type="ECO:0000313" key="3">
    <source>
        <dbReference type="Proteomes" id="UP000069902"/>
    </source>
</evidence>
<dbReference type="KEGG" id="pnl:PNK_2238"/>